<feature type="chain" id="PRO_5035156962" description="Secreted protein" evidence="1">
    <location>
        <begin position="26"/>
        <end position="74"/>
    </location>
</feature>
<comment type="caution">
    <text evidence="2">The sequence shown here is derived from an EMBL/GenBank/DDBJ whole genome shotgun (WGS) entry which is preliminary data.</text>
</comment>
<organism evidence="2 3">
    <name type="scientific">Galemys pyrenaicus</name>
    <name type="common">Iberian desman</name>
    <name type="synonym">Pyrenean desman</name>
    <dbReference type="NCBI Taxonomy" id="202257"/>
    <lineage>
        <taxon>Eukaryota</taxon>
        <taxon>Metazoa</taxon>
        <taxon>Chordata</taxon>
        <taxon>Craniata</taxon>
        <taxon>Vertebrata</taxon>
        <taxon>Euteleostomi</taxon>
        <taxon>Mammalia</taxon>
        <taxon>Eutheria</taxon>
        <taxon>Laurasiatheria</taxon>
        <taxon>Eulipotyphla</taxon>
        <taxon>Talpidae</taxon>
        <taxon>Galemys</taxon>
    </lineage>
</organism>
<dbReference type="EMBL" id="JAGFMF010011724">
    <property type="protein sequence ID" value="KAG8514830.1"/>
    <property type="molecule type" value="Genomic_DNA"/>
</dbReference>
<keyword evidence="1" id="KW-0732">Signal</keyword>
<evidence type="ECO:0008006" key="4">
    <source>
        <dbReference type="Google" id="ProtNLM"/>
    </source>
</evidence>
<gene>
    <name evidence="2" type="ORF">J0S82_004121</name>
</gene>
<feature type="non-terminal residue" evidence="2">
    <location>
        <position position="1"/>
    </location>
</feature>
<reference evidence="2" key="1">
    <citation type="journal article" date="2021" name="Evol. Appl.">
        <title>The genome of the Pyrenean desman and the effects of bottlenecks and inbreeding on the genomic landscape of an endangered species.</title>
        <authorList>
            <person name="Escoda L."/>
            <person name="Castresana J."/>
        </authorList>
    </citation>
    <scope>NUCLEOTIDE SEQUENCE</scope>
    <source>
        <strain evidence="2">IBE-C5619</strain>
    </source>
</reference>
<sequence length="74" mass="8135">MGVLSPSAVELWVPALLLLHAGGEGEDSCKQVPWLVACEQFPASRLSSRCPTWSFVVNTTTQSTYHHQGPNTFY</sequence>
<keyword evidence="3" id="KW-1185">Reference proteome</keyword>
<evidence type="ECO:0000256" key="1">
    <source>
        <dbReference type="SAM" id="SignalP"/>
    </source>
</evidence>
<evidence type="ECO:0000313" key="3">
    <source>
        <dbReference type="Proteomes" id="UP000700334"/>
    </source>
</evidence>
<dbReference type="Proteomes" id="UP000700334">
    <property type="component" value="Unassembled WGS sequence"/>
</dbReference>
<evidence type="ECO:0000313" key="2">
    <source>
        <dbReference type="EMBL" id="KAG8514830.1"/>
    </source>
</evidence>
<protein>
    <recommendedName>
        <fullName evidence="4">Secreted protein</fullName>
    </recommendedName>
</protein>
<proteinExistence type="predicted"/>
<accession>A0A8J6AAI1</accession>
<feature type="signal peptide" evidence="1">
    <location>
        <begin position="1"/>
        <end position="25"/>
    </location>
</feature>
<name>A0A8J6AAI1_GALPY</name>
<dbReference type="AlphaFoldDB" id="A0A8J6AAI1"/>